<proteinExistence type="predicted"/>
<organism evidence="1 2">
    <name type="scientific">Ficus carica</name>
    <name type="common">Common fig</name>
    <dbReference type="NCBI Taxonomy" id="3494"/>
    <lineage>
        <taxon>Eukaryota</taxon>
        <taxon>Viridiplantae</taxon>
        <taxon>Streptophyta</taxon>
        <taxon>Embryophyta</taxon>
        <taxon>Tracheophyta</taxon>
        <taxon>Spermatophyta</taxon>
        <taxon>Magnoliopsida</taxon>
        <taxon>eudicotyledons</taxon>
        <taxon>Gunneridae</taxon>
        <taxon>Pentapetalae</taxon>
        <taxon>rosids</taxon>
        <taxon>fabids</taxon>
        <taxon>Rosales</taxon>
        <taxon>Moraceae</taxon>
        <taxon>Ficeae</taxon>
        <taxon>Ficus</taxon>
    </lineage>
</organism>
<dbReference type="Proteomes" id="UP001187192">
    <property type="component" value="Unassembled WGS sequence"/>
</dbReference>
<gene>
    <name evidence="1" type="ORF">TIFTF001_025150</name>
</gene>
<dbReference type="AlphaFoldDB" id="A0AA88B163"/>
<comment type="caution">
    <text evidence="1">The sequence shown here is derived from an EMBL/GenBank/DDBJ whole genome shotgun (WGS) entry which is preliminary data.</text>
</comment>
<evidence type="ECO:0000313" key="1">
    <source>
        <dbReference type="EMBL" id="GMN56031.1"/>
    </source>
</evidence>
<accession>A0AA88B163</accession>
<reference evidence="1" key="1">
    <citation type="submission" date="2023-07" db="EMBL/GenBank/DDBJ databases">
        <title>draft genome sequence of fig (Ficus carica).</title>
        <authorList>
            <person name="Takahashi T."/>
            <person name="Nishimura K."/>
        </authorList>
    </citation>
    <scope>NUCLEOTIDE SEQUENCE</scope>
</reference>
<keyword evidence="2" id="KW-1185">Reference proteome</keyword>
<name>A0AA88B163_FICCA</name>
<protein>
    <submittedName>
        <fullName evidence="1">Uncharacterized protein</fullName>
    </submittedName>
</protein>
<evidence type="ECO:0000313" key="2">
    <source>
        <dbReference type="Proteomes" id="UP001187192"/>
    </source>
</evidence>
<sequence length="155" mass="17249">MGGRISWVARSGGDGRTLRGLNLIGQKNFGTHLEGRPVVWSQEESLIQACKPMERLRNGRKFETPMEGRIGCNGSQGGVRKKLESKLENQHPSSRGMLYVMLCYGMLWHVMNGLPPSTIPWLCTTVSNLPAISDAILRKAGAADCEMWDGHRHKF</sequence>
<dbReference type="EMBL" id="BTGU01000061">
    <property type="protein sequence ID" value="GMN56031.1"/>
    <property type="molecule type" value="Genomic_DNA"/>
</dbReference>